<keyword evidence="5 6" id="KW-0472">Membrane</keyword>
<reference evidence="9 10" key="2">
    <citation type="submission" date="2017-08" db="EMBL/GenBank/DDBJ databases">
        <authorList>
            <person name="de Groot N.N."/>
        </authorList>
    </citation>
    <scope>NUCLEOTIDE SEQUENCE [LARGE SCALE GENOMIC DNA]</scope>
    <source>
        <strain evidence="9">Orrdi1</strain>
    </source>
</reference>
<keyword evidence="4 6" id="KW-1133">Transmembrane helix</keyword>
<dbReference type="InterPro" id="IPR050638">
    <property type="entry name" value="AA-Vitamin_Transporters"/>
</dbReference>
<feature type="transmembrane region" description="Helical" evidence="6">
    <location>
        <begin position="195"/>
        <end position="216"/>
    </location>
</feature>
<dbReference type="GO" id="GO:0005886">
    <property type="term" value="C:plasma membrane"/>
    <property type="evidence" value="ECO:0007669"/>
    <property type="project" value="UniProtKB-SubCell"/>
</dbReference>
<evidence type="ECO:0000256" key="4">
    <source>
        <dbReference type="ARBA" id="ARBA00022989"/>
    </source>
</evidence>
<evidence type="ECO:0000256" key="5">
    <source>
        <dbReference type="ARBA" id="ARBA00023136"/>
    </source>
</evidence>
<evidence type="ECO:0000256" key="3">
    <source>
        <dbReference type="ARBA" id="ARBA00022692"/>
    </source>
</evidence>
<organism evidence="8 10">
    <name type="scientific">Orrella dioscoreae</name>
    <dbReference type="NCBI Taxonomy" id="1851544"/>
    <lineage>
        <taxon>Bacteria</taxon>
        <taxon>Pseudomonadati</taxon>
        <taxon>Pseudomonadota</taxon>
        <taxon>Betaproteobacteria</taxon>
        <taxon>Burkholderiales</taxon>
        <taxon>Alcaligenaceae</taxon>
        <taxon>Orrella</taxon>
    </lineage>
</organism>
<feature type="transmembrane region" description="Helical" evidence="6">
    <location>
        <begin position="76"/>
        <end position="96"/>
    </location>
</feature>
<name>A0A1C3K0K3_9BURK</name>
<dbReference type="InterPro" id="IPR037185">
    <property type="entry name" value="EmrE-like"/>
</dbReference>
<reference evidence="8 10" key="1">
    <citation type="submission" date="2016-06" db="EMBL/GenBank/DDBJ databases">
        <authorList>
            <person name="Kjaerup R.B."/>
            <person name="Dalgaard T.S."/>
            <person name="Juul-Madsen H.R."/>
        </authorList>
    </citation>
    <scope>NUCLEOTIDE SEQUENCE [LARGE SCALE GENOMIC DNA]</scope>
    <source>
        <strain evidence="8">Orrdi1</strain>
    </source>
</reference>
<dbReference type="Proteomes" id="UP000078558">
    <property type="component" value="Chromosome I"/>
</dbReference>
<evidence type="ECO:0000259" key="7">
    <source>
        <dbReference type="Pfam" id="PF00892"/>
    </source>
</evidence>
<feature type="transmembrane region" description="Helical" evidence="6">
    <location>
        <begin position="283"/>
        <end position="301"/>
    </location>
</feature>
<evidence type="ECO:0000313" key="10">
    <source>
        <dbReference type="Proteomes" id="UP000078558"/>
    </source>
</evidence>
<keyword evidence="3 6" id="KW-0812">Transmembrane</keyword>
<evidence type="ECO:0000256" key="2">
    <source>
        <dbReference type="ARBA" id="ARBA00022475"/>
    </source>
</evidence>
<feature type="transmembrane region" description="Helical" evidence="6">
    <location>
        <begin position="133"/>
        <end position="150"/>
    </location>
</feature>
<evidence type="ECO:0000256" key="1">
    <source>
        <dbReference type="ARBA" id="ARBA00004651"/>
    </source>
</evidence>
<dbReference type="PANTHER" id="PTHR32322:SF18">
    <property type="entry name" value="S-ADENOSYLMETHIONINE_S-ADENOSYLHOMOCYSTEINE TRANSPORTER"/>
    <property type="match status" value="1"/>
</dbReference>
<feature type="transmembrane region" description="Helical" evidence="6">
    <location>
        <begin position="43"/>
        <end position="64"/>
    </location>
</feature>
<feature type="domain" description="EamA" evidence="7">
    <location>
        <begin position="16"/>
        <end position="147"/>
    </location>
</feature>
<dbReference type="STRING" id="1851544.ODI_03375"/>
<feature type="transmembrane region" description="Helical" evidence="6">
    <location>
        <begin position="260"/>
        <end position="277"/>
    </location>
</feature>
<dbReference type="PROSITE" id="PS51257">
    <property type="entry name" value="PROKAR_LIPOPROTEIN"/>
    <property type="match status" value="1"/>
</dbReference>
<keyword evidence="10" id="KW-1185">Reference proteome</keyword>
<feature type="transmembrane region" description="Helical" evidence="6">
    <location>
        <begin position="162"/>
        <end position="183"/>
    </location>
</feature>
<proteinExistence type="predicted"/>
<dbReference type="OrthoDB" id="8682842at2"/>
<evidence type="ECO:0000256" key="6">
    <source>
        <dbReference type="SAM" id="Phobius"/>
    </source>
</evidence>
<feature type="transmembrane region" description="Helical" evidence="6">
    <location>
        <begin position="228"/>
        <end position="248"/>
    </location>
</feature>
<comment type="subcellular location">
    <subcellularLocation>
        <location evidence="1">Cell membrane</location>
        <topology evidence="1">Multi-pass membrane protein</topology>
    </subcellularLocation>
</comment>
<accession>A0A1C3K0K3</accession>
<dbReference type="Gene3D" id="1.10.3730.20">
    <property type="match status" value="1"/>
</dbReference>
<dbReference type="EMBL" id="LT907988">
    <property type="protein sequence ID" value="SOE47407.1"/>
    <property type="molecule type" value="Genomic_DNA"/>
</dbReference>
<dbReference type="Pfam" id="PF00892">
    <property type="entry name" value="EamA"/>
    <property type="match status" value="2"/>
</dbReference>
<protein>
    <submittedName>
        <fullName evidence="8">Membrane protein, putative</fullName>
    </submittedName>
</protein>
<dbReference type="RefSeq" id="WP_067752257.1">
    <property type="nucleotide sequence ID" value="NZ_LT907988.1"/>
</dbReference>
<dbReference type="AlphaFoldDB" id="A0A1C3K0K3"/>
<keyword evidence="2" id="KW-1003">Cell membrane</keyword>
<dbReference type="InterPro" id="IPR000620">
    <property type="entry name" value="EamA_dom"/>
</dbReference>
<evidence type="ECO:0000313" key="9">
    <source>
        <dbReference type="EMBL" id="SOE47407.1"/>
    </source>
</evidence>
<feature type="transmembrane region" description="Helical" evidence="6">
    <location>
        <begin position="102"/>
        <end position="121"/>
    </location>
</feature>
<sequence length="305" mass="31840">MSHAAKPAVFPRHVAIAVLLAVGCTFAGNHVAARIAFDEGTGLLLAVLVRSGTGLLALGAVVLWQRQSLRLPPGTWRWQALLGVLITIQSLCLYSAVARVPVAVALLVANVFPVILALLTWALGGKPPSRRTALIMSITLCGLLLVLDIPAKLAGQAVGPEWLVGIACAVTAACAFASGLWVTEHKLAPLAGATRSFYTILVVFTLMIGAGSAGVLPSGMVTPDSLRGWLGIAALAVLYSTAFSILFVSIPRLDMARNAPVMNIEPVATLFMGWALLGQTLEPIQLVGGAIVLSGIILLAYSKQR</sequence>
<evidence type="ECO:0000313" key="8">
    <source>
        <dbReference type="EMBL" id="SBT25039.1"/>
    </source>
</evidence>
<dbReference type="EMBL" id="FLRC01000013">
    <property type="protein sequence ID" value="SBT25039.1"/>
    <property type="molecule type" value="Genomic_DNA"/>
</dbReference>
<dbReference type="KEGG" id="odi:ODI_R0821"/>
<dbReference type="SUPFAM" id="SSF103481">
    <property type="entry name" value="Multidrug resistance efflux transporter EmrE"/>
    <property type="match status" value="2"/>
</dbReference>
<dbReference type="PANTHER" id="PTHR32322">
    <property type="entry name" value="INNER MEMBRANE TRANSPORTER"/>
    <property type="match status" value="1"/>
</dbReference>
<feature type="domain" description="EamA" evidence="7">
    <location>
        <begin position="165"/>
        <end position="300"/>
    </location>
</feature>
<gene>
    <name evidence="8" type="ORF">ODI_03375</name>
    <name evidence="9" type="ORF">ODI_R0821</name>
</gene>